<dbReference type="SUPFAM" id="SSF53474">
    <property type="entry name" value="alpha/beta-Hydrolases"/>
    <property type="match status" value="1"/>
</dbReference>
<dbReference type="Gene3D" id="3.40.50.1820">
    <property type="entry name" value="alpha/beta hydrolase"/>
    <property type="match status" value="1"/>
</dbReference>
<dbReference type="OrthoDB" id="4141520at2759"/>
<evidence type="ECO:0000256" key="1">
    <source>
        <dbReference type="ARBA" id="ARBA00022801"/>
    </source>
</evidence>
<dbReference type="GeneID" id="25280476"/>
<evidence type="ECO:0000259" key="2">
    <source>
        <dbReference type="Pfam" id="PF07859"/>
    </source>
</evidence>
<name>A0A072PEB5_9EURO</name>
<organism evidence="3 4">
    <name type="scientific">Exophiala aquamarina CBS 119918</name>
    <dbReference type="NCBI Taxonomy" id="1182545"/>
    <lineage>
        <taxon>Eukaryota</taxon>
        <taxon>Fungi</taxon>
        <taxon>Dikarya</taxon>
        <taxon>Ascomycota</taxon>
        <taxon>Pezizomycotina</taxon>
        <taxon>Eurotiomycetes</taxon>
        <taxon>Chaetothyriomycetidae</taxon>
        <taxon>Chaetothyriales</taxon>
        <taxon>Herpotrichiellaceae</taxon>
        <taxon>Exophiala</taxon>
    </lineage>
</organism>
<accession>A0A072PEB5</accession>
<evidence type="ECO:0000313" key="4">
    <source>
        <dbReference type="Proteomes" id="UP000027920"/>
    </source>
</evidence>
<reference evidence="3 4" key="1">
    <citation type="submission" date="2013-03" db="EMBL/GenBank/DDBJ databases">
        <title>The Genome Sequence of Exophiala aquamarina CBS 119918.</title>
        <authorList>
            <consortium name="The Broad Institute Genomics Platform"/>
            <person name="Cuomo C."/>
            <person name="de Hoog S."/>
            <person name="Gorbushina A."/>
            <person name="Walker B."/>
            <person name="Young S.K."/>
            <person name="Zeng Q."/>
            <person name="Gargeya S."/>
            <person name="Fitzgerald M."/>
            <person name="Haas B."/>
            <person name="Abouelleil A."/>
            <person name="Allen A.W."/>
            <person name="Alvarado L."/>
            <person name="Arachchi H.M."/>
            <person name="Berlin A.M."/>
            <person name="Chapman S.B."/>
            <person name="Gainer-Dewar J."/>
            <person name="Goldberg J."/>
            <person name="Griggs A."/>
            <person name="Gujja S."/>
            <person name="Hansen M."/>
            <person name="Howarth C."/>
            <person name="Imamovic A."/>
            <person name="Ireland A."/>
            <person name="Larimer J."/>
            <person name="McCowan C."/>
            <person name="Murphy C."/>
            <person name="Pearson M."/>
            <person name="Poon T.W."/>
            <person name="Priest M."/>
            <person name="Roberts A."/>
            <person name="Saif S."/>
            <person name="Shea T."/>
            <person name="Sisk P."/>
            <person name="Sykes S."/>
            <person name="Wortman J."/>
            <person name="Nusbaum C."/>
            <person name="Birren B."/>
        </authorList>
    </citation>
    <scope>NUCLEOTIDE SEQUENCE [LARGE SCALE GENOMIC DNA]</scope>
    <source>
        <strain evidence="3 4">CBS 119918</strain>
    </source>
</reference>
<gene>
    <name evidence="3" type="ORF">A1O9_05551</name>
</gene>
<dbReference type="HOGENOM" id="CLU_012494_6_3_1"/>
<protein>
    <recommendedName>
        <fullName evidence="2">Alpha/beta hydrolase fold-3 domain-containing protein</fullName>
    </recommendedName>
</protein>
<dbReference type="Proteomes" id="UP000027920">
    <property type="component" value="Unassembled WGS sequence"/>
</dbReference>
<sequence>MTDSVASLNDPSTWKNFGILEPFFAQVAKDLEKNPESEPSLDNLSNNRNSWEFNSRKDTDNLLDTVKDQVSEQEIFIPCRDGHKTRALLYQPKQEFVRGRPLVVVLHGGGFTFGTAEMESLLCIRATKDLGCVSLSLEYRLAPENKFPTAYEDVWDAVQWIIVNAGSIGADLSEGFVLGGCSAGGHITIPLSHRARDEKLSPPLTGIYLSVTPALAHQAVTEKYQPLYRSREEFRNGISLTFSSIAFYDKTNEPDVNSPLWSPLLWPTGHANLPPTYFQICGADMLRDEALIYERELRENNVKTKVDIYPGLPHVFWYTHPDHPAVPKYHEDAKNGVGWLLGQRKSS</sequence>
<evidence type="ECO:0000313" key="3">
    <source>
        <dbReference type="EMBL" id="KEF57633.1"/>
    </source>
</evidence>
<dbReference type="AlphaFoldDB" id="A0A072PEB5"/>
<proteinExistence type="predicted"/>
<feature type="domain" description="Alpha/beta hydrolase fold-3" evidence="2">
    <location>
        <begin position="103"/>
        <end position="317"/>
    </location>
</feature>
<dbReference type="Pfam" id="PF07859">
    <property type="entry name" value="Abhydrolase_3"/>
    <property type="match status" value="1"/>
</dbReference>
<dbReference type="PANTHER" id="PTHR48081">
    <property type="entry name" value="AB HYDROLASE SUPERFAMILY PROTEIN C4A8.06C"/>
    <property type="match status" value="1"/>
</dbReference>
<dbReference type="VEuPathDB" id="FungiDB:A1O9_05551"/>
<dbReference type="EMBL" id="AMGV01000004">
    <property type="protein sequence ID" value="KEF57633.1"/>
    <property type="molecule type" value="Genomic_DNA"/>
</dbReference>
<dbReference type="InterPro" id="IPR050300">
    <property type="entry name" value="GDXG_lipolytic_enzyme"/>
</dbReference>
<keyword evidence="1" id="KW-0378">Hydrolase</keyword>
<dbReference type="InterPro" id="IPR029058">
    <property type="entry name" value="AB_hydrolase_fold"/>
</dbReference>
<keyword evidence="4" id="KW-1185">Reference proteome</keyword>
<dbReference type="GO" id="GO:0016787">
    <property type="term" value="F:hydrolase activity"/>
    <property type="evidence" value="ECO:0007669"/>
    <property type="project" value="UniProtKB-KW"/>
</dbReference>
<dbReference type="RefSeq" id="XP_013260223.1">
    <property type="nucleotide sequence ID" value="XM_013404769.1"/>
</dbReference>
<dbReference type="STRING" id="1182545.A0A072PEB5"/>
<comment type="caution">
    <text evidence="3">The sequence shown here is derived from an EMBL/GenBank/DDBJ whole genome shotgun (WGS) entry which is preliminary data.</text>
</comment>
<dbReference type="InterPro" id="IPR013094">
    <property type="entry name" value="AB_hydrolase_3"/>
</dbReference>